<dbReference type="Proteomes" id="UP000070467">
    <property type="component" value="Unassembled WGS sequence"/>
</dbReference>
<dbReference type="EMBL" id="LSDB01000017">
    <property type="protein sequence ID" value="KXB58323.1"/>
    <property type="molecule type" value="Genomic_DNA"/>
</dbReference>
<proteinExistence type="inferred from homology"/>
<dbReference type="SUPFAM" id="SSF50249">
    <property type="entry name" value="Nucleic acid-binding proteins"/>
    <property type="match status" value="1"/>
</dbReference>
<feature type="active site" evidence="5">
    <location>
        <position position="403"/>
    </location>
</feature>
<dbReference type="PROSITE" id="PS51687">
    <property type="entry name" value="SAM_MT_RNA_M5U"/>
    <property type="match status" value="1"/>
</dbReference>
<evidence type="ECO:0000313" key="8">
    <source>
        <dbReference type="Proteomes" id="UP000070467"/>
    </source>
</evidence>
<name>A0ABR5TM76_9BACL</name>
<dbReference type="InterPro" id="IPR029063">
    <property type="entry name" value="SAM-dependent_MTases_sf"/>
</dbReference>
<evidence type="ECO:0000313" key="7">
    <source>
        <dbReference type="EMBL" id="KXB58323.1"/>
    </source>
</evidence>
<comment type="similarity">
    <text evidence="4">Belongs to the class I-like SAM-binding methyltransferase superfamily. RNA M5U methyltransferase family.</text>
</comment>
<feature type="active site" description="Nucleophile" evidence="4">
    <location>
        <position position="403"/>
    </location>
</feature>
<dbReference type="Gene3D" id="3.40.50.150">
    <property type="entry name" value="Vaccinia Virus protein VP39"/>
    <property type="match status" value="1"/>
</dbReference>
<feature type="binding site" evidence="4">
    <location>
        <position position="279"/>
    </location>
    <ligand>
        <name>S-adenosyl-L-methionine</name>
        <dbReference type="ChEBI" id="CHEBI:59789"/>
    </ligand>
</feature>
<feature type="binding site" evidence="4">
    <location>
        <position position="329"/>
    </location>
    <ligand>
        <name>S-adenosyl-L-methionine</name>
        <dbReference type="ChEBI" id="CHEBI:59789"/>
    </ligand>
</feature>
<comment type="caution">
    <text evidence="7">The sequence shown here is derived from an EMBL/GenBank/DDBJ whole genome shotgun (WGS) entry which is preliminary data.</text>
</comment>
<dbReference type="InterPro" id="IPR030390">
    <property type="entry name" value="MeTrfase_TrmA_AS"/>
</dbReference>
<dbReference type="SUPFAM" id="SSF53335">
    <property type="entry name" value="S-adenosyl-L-methionine-dependent methyltransferases"/>
    <property type="match status" value="1"/>
</dbReference>
<feature type="domain" description="TRAM" evidence="6">
    <location>
        <begin position="1"/>
        <end position="55"/>
    </location>
</feature>
<dbReference type="Pfam" id="PF01938">
    <property type="entry name" value="TRAM"/>
    <property type="match status" value="1"/>
</dbReference>
<dbReference type="Gene3D" id="2.40.50.140">
    <property type="entry name" value="Nucleic acid-binding proteins"/>
    <property type="match status" value="1"/>
</dbReference>
<protein>
    <submittedName>
        <fullName evidence="7">23S rRNA (Uracil-5-)-methyltransferase RumA</fullName>
    </submittedName>
</protein>
<reference evidence="7 8" key="1">
    <citation type="submission" date="2016-01" db="EMBL/GenBank/DDBJ databases">
        <authorList>
            <person name="Mitreva M."/>
            <person name="Pepin K.H."/>
            <person name="Mihindukulasuriya K.A."/>
            <person name="Fulton R."/>
            <person name="Fronick C."/>
            <person name="O'Laughlin M."/>
            <person name="Miner T."/>
            <person name="Herter B."/>
            <person name="Rosa B.A."/>
            <person name="Cordes M."/>
            <person name="Tomlinson C."/>
            <person name="Wollam A."/>
            <person name="Palsikar V.B."/>
            <person name="Mardis E.R."/>
            <person name="Wilson R.K."/>
        </authorList>
    </citation>
    <scope>NUCLEOTIDE SEQUENCE [LARGE SCALE GENOMIC DNA]</scope>
    <source>
        <strain evidence="7 8">KA00071</strain>
    </source>
</reference>
<dbReference type="InterPro" id="IPR012340">
    <property type="entry name" value="NA-bd_OB-fold"/>
</dbReference>
<sequence>MKKFLLTIKKIGINGEGIGYYKKKITFVQGASPEEEVICKVLEETDKYIKAKLLTIKKKSPFRRENIKKEFLDSGAYNLIHVDYKKQLEYKKNIVWDSFSKYLGTKYLDKIENTIACEKEFHYRNKCQFPFSIDKNGHVIAGLYKEGTNELVNIKNCPVQHENINKVVEIVKKYIAKYKVPISISKNFIGIKYLVCRASFASGDVQVAFVANAKEIPSLKKVVHELKKESFIKSIVLNIKEKNSHLVMGKENILLYGEENIIEKIGDIKYKISANSFFQLNPIQTKNLYDKVIKLANIKKTDIILDAFCGVGSIGIYLSKYAGKVYGVDIEEENIKNANDNIKLNNIKNCFYTLCDAKESIKKYQKDNIKFDIVIVDPPRVGLRFLANELLKIKAKKIVYVSCNPSTLAKDMKILTKKYKIKTIIPVDMFPQTASVESICLMIRK</sequence>
<dbReference type="RefSeq" id="WP_066129761.1">
    <property type="nucleotide sequence ID" value="NZ_KQ959870.1"/>
</dbReference>
<keyword evidence="2 4" id="KW-0808">Transferase</keyword>
<feature type="binding site" evidence="4">
    <location>
        <position position="377"/>
    </location>
    <ligand>
        <name>S-adenosyl-L-methionine</name>
        <dbReference type="ChEBI" id="CHEBI:59789"/>
    </ligand>
</feature>
<dbReference type="NCBIfam" id="TIGR00479">
    <property type="entry name" value="rumA"/>
    <property type="match status" value="1"/>
</dbReference>
<evidence type="ECO:0000256" key="3">
    <source>
        <dbReference type="ARBA" id="ARBA00022691"/>
    </source>
</evidence>
<keyword evidence="1 4" id="KW-0489">Methyltransferase</keyword>
<dbReference type="Pfam" id="PF05958">
    <property type="entry name" value="tRNA_U5-meth_tr"/>
    <property type="match status" value="1"/>
</dbReference>
<keyword evidence="8" id="KW-1185">Reference proteome</keyword>
<evidence type="ECO:0000256" key="1">
    <source>
        <dbReference type="ARBA" id="ARBA00022603"/>
    </source>
</evidence>
<organism evidence="7 8">
    <name type="scientific">Gemelliphila asaccharolytica</name>
    <dbReference type="NCBI Taxonomy" id="502393"/>
    <lineage>
        <taxon>Bacteria</taxon>
        <taxon>Bacillati</taxon>
        <taxon>Bacillota</taxon>
        <taxon>Bacilli</taxon>
        <taxon>Bacillales</taxon>
        <taxon>Gemellaceae</taxon>
        <taxon>Gemelliphila</taxon>
    </lineage>
</organism>
<dbReference type="CDD" id="cd02440">
    <property type="entry name" value="AdoMet_MTases"/>
    <property type="match status" value="1"/>
</dbReference>
<evidence type="ECO:0000259" key="6">
    <source>
        <dbReference type="PROSITE" id="PS50926"/>
    </source>
</evidence>
<keyword evidence="3 4" id="KW-0949">S-adenosyl-L-methionine</keyword>
<dbReference type="Gene3D" id="2.40.50.1070">
    <property type="match status" value="1"/>
</dbReference>
<dbReference type="PANTHER" id="PTHR11061:SF45">
    <property type="match status" value="1"/>
</dbReference>
<dbReference type="InterPro" id="IPR002792">
    <property type="entry name" value="TRAM_dom"/>
</dbReference>
<gene>
    <name evidence="7" type="ORF">HMPREF1871_00549</name>
</gene>
<accession>A0ABR5TM76</accession>
<evidence type="ECO:0000256" key="4">
    <source>
        <dbReference type="PROSITE-ProRule" id="PRU01024"/>
    </source>
</evidence>
<dbReference type="InterPro" id="IPR010280">
    <property type="entry name" value="U5_MeTrfase_fam"/>
</dbReference>
<evidence type="ECO:0000256" key="5">
    <source>
        <dbReference type="PROSITE-ProRule" id="PRU10015"/>
    </source>
</evidence>
<evidence type="ECO:0000256" key="2">
    <source>
        <dbReference type="ARBA" id="ARBA00022679"/>
    </source>
</evidence>
<dbReference type="PANTHER" id="PTHR11061">
    <property type="entry name" value="RNA M5U METHYLTRANSFERASE"/>
    <property type="match status" value="1"/>
</dbReference>
<feature type="binding site" evidence="4">
    <location>
        <position position="308"/>
    </location>
    <ligand>
        <name>S-adenosyl-L-methionine</name>
        <dbReference type="ChEBI" id="CHEBI:59789"/>
    </ligand>
</feature>
<dbReference type="PROSITE" id="PS01230">
    <property type="entry name" value="TRMA_1"/>
    <property type="match status" value="1"/>
</dbReference>
<dbReference type="PROSITE" id="PS50926">
    <property type="entry name" value="TRAM"/>
    <property type="match status" value="1"/>
</dbReference>